<protein>
    <recommendedName>
        <fullName evidence="4">DUF4345 domain-containing protein</fullName>
    </recommendedName>
</protein>
<evidence type="ECO:0008006" key="4">
    <source>
        <dbReference type="Google" id="ProtNLM"/>
    </source>
</evidence>
<dbReference type="InterPro" id="IPR025597">
    <property type="entry name" value="DUF4345"/>
</dbReference>
<dbReference type="eggNOG" id="ENOG50332CH">
    <property type="taxonomic scope" value="Bacteria"/>
</dbReference>
<reference evidence="2 3" key="1">
    <citation type="journal article" date="2014" name="Antonie Van Leeuwenhoek">
        <title>Hyphomonas beringensis sp. nov. and Hyphomonas chukchiensis sp. nov., isolated from surface seawater of the Bering Sea and Chukchi Sea.</title>
        <authorList>
            <person name="Li C."/>
            <person name="Lai Q."/>
            <person name="Li G."/>
            <person name="Dong C."/>
            <person name="Wang J."/>
            <person name="Liao Y."/>
            <person name="Shao Z."/>
        </authorList>
    </citation>
    <scope>NUCLEOTIDE SEQUENCE [LARGE SCALE GENOMIC DNA]</scope>
    <source>
        <strain evidence="2 3">PS728</strain>
    </source>
</reference>
<evidence type="ECO:0000256" key="1">
    <source>
        <dbReference type="SAM" id="Phobius"/>
    </source>
</evidence>
<keyword evidence="1" id="KW-0812">Transmembrane</keyword>
<keyword evidence="1" id="KW-1133">Transmembrane helix</keyword>
<dbReference type="OrthoDB" id="7619515at2"/>
<comment type="caution">
    <text evidence="2">The sequence shown here is derived from an EMBL/GenBank/DDBJ whole genome shotgun (WGS) entry which is preliminary data.</text>
</comment>
<gene>
    <name evidence="2" type="ORF">HPO_01540</name>
</gene>
<dbReference type="Proteomes" id="UP000027100">
    <property type="component" value="Unassembled WGS sequence"/>
</dbReference>
<dbReference type="AlphaFoldDB" id="A0A062VJI3"/>
<dbReference type="EMBL" id="ARYM01000001">
    <property type="protein sequence ID" value="KDA00671.1"/>
    <property type="molecule type" value="Genomic_DNA"/>
</dbReference>
<name>A0A062VJI3_9PROT</name>
<feature type="transmembrane region" description="Helical" evidence="1">
    <location>
        <begin position="70"/>
        <end position="90"/>
    </location>
</feature>
<dbReference type="RefSeq" id="WP_035593535.1">
    <property type="nucleotide sequence ID" value="NZ_ARYM01000001.1"/>
</dbReference>
<keyword evidence="1" id="KW-0472">Membrane</keyword>
<keyword evidence="3" id="KW-1185">Reference proteome</keyword>
<evidence type="ECO:0000313" key="3">
    <source>
        <dbReference type="Proteomes" id="UP000027100"/>
    </source>
</evidence>
<dbReference type="Pfam" id="PF14248">
    <property type="entry name" value="DUF4345"/>
    <property type="match status" value="1"/>
</dbReference>
<accession>A0A062VJI3</accession>
<feature type="transmembrane region" description="Helical" evidence="1">
    <location>
        <begin position="102"/>
        <end position="122"/>
    </location>
</feature>
<proteinExistence type="predicted"/>
<feature type="transmembrane region" description="Helical" evidence="1">
    <location>
        <begin position="44"/>
        <end position="63"/>
    </location>
</feature>
<sequence length="127" mass="13661">MKLGLQIVLGIFSLVPLAFAVMGVMGGAAALSPHAPVASAVDNQFRYLSGMYVIVTLLLWSIIPQIEKHFRTAAIICAALFIGGLARYVSWQAVGLGTSYQLTGMFIELGSPLVLLWVWLVARRAKG</sequence>
<evidence type="ECO:0000313" key="2">
    <source>
        <dbReference type="EMBL" id="KDA00671.1"/>
    </source>
</evidence>
<dbReference type="PATRIC" id="fig|1280954.3.peg.316"/>
<organism evidence="2 3">
    <name type="scientific">Hyphomonas polymorpha PS728</name>
    <dbReference type="NCBI Taxonomy" id="1280954"/>
    <lineage>
        <taxon>Bacteria</taxon>
        <taxon>Pseudomonadati</taxon>
        <taxon>Pseudomonadota</taxon>
        <taxon>Alphaproteobacteria</taxon>
        <taxon>Hyphomonadales</taxon>
        <taxon>Hyphomonadaceae</taxon>
        <taxon>Hyphomonas</taxon>
    </lineage>
</organism>